<dbReference type="EMBL" id="JACHXK010000013">
    <property type="protein sequence ID" value="MBB3112667.1"/>
    <property type="molecule type" value="Genomic_DNA"/>
</dbReference>
<dbReference type="GO" id="GO:0004619">
    <property type="term" value="F:phosphoglycerate mutase activity"/>
    <property type="evidence" value="ECO:0007669"/>
    <property type="project" value="UniProtKB-EC"/>
</dbReference>
<gene>
    <name evidence="1" type="ORF">FHS18_004768</name>
</gene>
<dbReference type="InterPro" id="IPR050275">
    <property type="entry name" value="PGM_Phosphatase"/>
</dbReference>
<dbReference type="AlphaFoldDB" id="A0A7W5B1S5"/>
<organism evidence="1 2">
    <name type="scientific">Paenibacillus phyllosphaerae</name>
    <dbReference type="NCBI Taxonomy" id="274593"/>
    <lineage>
        <taxon>Bacteria</taxon>
        <taxon>Bacillati</taxon>
        <taxon>Bacillota</taxon>
        <taxon>Bacilli</taxon>
        <taxon>Bacillales</taxon>
        <taxon>Paenibacillaceae</taxon>
        <taxon>Paenibacillus</taxon>
    </lineage>
</organism>
<name>A0A7W5B1S5_9BACL</name>
<dbReference type="Pfam" id="PF00300">
    <property type="entry name" value="His_Phos_1"/>
    <property type="match status" value="1"/>
</dbReference>
<dbReference type="PANTHER" id="PTHR48100:SF59">
    <property type="entry name" value="ADENOSYLCOBALAMIN_ALPHA-RIBAZOLE PHOSPHATASE"/>
    <property type="match status" value="1"/>
</dbReference>
<dbReference type="EC" id="5.4.2.11" evidence="1"/>
<reference evidence="1 2" key="1">
    <citation type="submission" date="2020-08" db="EMBL/GenBank/DDBJ databases">
        <title>Genomic Encyclopedia of Type Strains, Phase III (KMG-III): the genomes of soil and plant-associated and newly described type strains.</title>
        <authorList>
            <person name="Whitman W."/>
        </authorList>
    </citation>
    <scope>NUCLEOTIDE SEQUENCE [LARGE SCALE GENOMIC DNA]</scope>
    <source>
        <strain evidence="1 2">CECT 5862</strain>
    </source>
</reference>
<accession>A0A7W5B1S5</accession>
<proteinExistence type="predicted"/>
<dbReference type="CDD" id="cd07067">
    <property type="entry name" value="HP_PGM_like"/>
    <property type="match status" value="1"/>
</dbReference>
<evidence type="ECO:0000313" key="2">
    <source>
        <dbReference type="Proteomes" id="UP000570361"/>
    </source>
</evidence>
<keyword evidence="2" id="KW-1185">Reference proteome</keyword>
<dbReference type="SUPFAM" id="SSF53254">
    <property type="entry name" value="Phosphoglycerate mutase-like"/>
    <property type="match status" value="1"/>
</dbReference>
<dbReference type="Gene3D" id="3.40.50.1240">
    <property type="entry name" value="Phosphoglycerate mutase-like"/>
    <property type="match status" value="1"/>
</dbReference>
<keyword evidence="1" id="KW-0413">Isomerase</keyword>
<dbReference type="Proteomes" id="UP000570361">
    <property type="component" value="Unassembled WGS sequence"/>
</dbReference>
<sequence length="189" mass="21480">MPTTVYMIRHAEAPFIPGQERTRGLSEAGLQAAEQVASRLRGQRIDAVVSSPMARAIQTVQHVAEERKLTILLAEVLRERIIHAEDVEVTWAERESAIERSFADPDYALPGGETTRQAEERALPVLKRLLAQYEGQAIAVGTHGQIMTIMMRAFDGRYDHGFWKRTTMPDIYRLELEGEQLQRVERLWG</sequence>
<dbReference type="PANTHER" id="PTHR48100">
    <property type="entry name" value="BROAD-SPECIFICITY PHOSPHATASE YOR283W-RELATED"/>
    <property type="match status" value="1"/>
</dbReference>
<dbReference type="InterPro" id="IPR013078">
    <property type="entry name" value="His_Pase_superF_clade-1"/>
</dbReference>
<dbReference type="InterPro" id="IPR029033">
    <property type="entry name" value="His_PPase_superfam"/>
</dbReference>
<evidence type="ECO:0000313" key="1">
    <source>
        <dbReference type="EMBL" id="MBB3112667.1"/>
    </source>
</evidence>
<protein>
    <submittedName>
        <fullName evidence="1">2,3-bisphosphoglycerate-dependent phosphoglycerate mutase</fullName>
        <ecNumber evidence="1">5.4.2.11</ecNumber>
    </submittedName>
</protein>
<dbReference type="RefSeq" id="WP_343060643.1">
    <property type="nucleotide sequence ID" value="NZ_JACHXK010000013.1"/>
</dbReference>
<dbReference type="GO" id="GO:0005737">
    <property type="term" value="C:cytoplasm"/>
    <property type="evidence" value="ECO:0007669"/>
    <property type="project" value="TreeGrafter"/>
</dbReference>
<dbReference type="GO" id="GO:0016791">
    <property type="term" value="F:phosphatase activity"/>
    <property type="evidence" value="ECO:0007669"/>
    <property type="project" value="TreeGrafter"/>
</dbReference>
<dbReference type="SMART" id="SM00855">
    <property type="entry name" value="PGAM"/>
    <property type="match status" value="1"/>
</dbReference>
<comment type="caution">
    <text evidence="1">The sequence shown here is derived from an EMBL/GenBank/DDBJ whole genome shotgun (WGS) entry which is preliminary data.</text>
</comment>